<dbReference type="Gramene" id="KZM80493">
    <property type="protein sequence ID" value="KZM80493"/>
    <property type="gene ID" value="DCAR_032241"/>
</dbReference>
<dbReference type="InterPro" id="IPR052138">
    <property type="entry name" value="GATA_ZnFinger_Domain"/>
</dbReference>
<dbReference type="AlphaFoldDB" id="A0A175YAF3"/>
<evidence type="ECO:0000256" key="7">
    <source>
        <dbReference type="ARBA" id="ARBA00023163"/>
    </source>
</evidence>
<evidence type="ECO:0000256" key="5">
    <source>
        <dbReference type="ARBA" id="ARBA00023015"/>
    </source>
</evidence>
<keyword evidence="8" id="KW-0539">Nucleus</keyword>
<evidence type="ECO:0000256" key="6">
    <source>
        <dbReference type="ARBA" id="ARBA00023125"/>
    </source>
</evidence>
<comment type="similarity">
    <text evidence="9">Belongs to the type IV zinc-finger family. Class B subfamily.</text>
</comment>
<dbReference type="PROSITE" id="PS00344">
    <property type="entry name" value="GATA_ZN_FINGER_1"/>
    <property type="match status" value="1"/>
</dbReference>
<accession>A0A175YAF3</accession>
<dbReference type="GO" id="GO:0008270">
    <property type="term" value="F:zinc ion binding"/>
    <property type="evidence" value="ECO:0007669"/>
    <property type="project" value="UniProtKB-KW"/>
</dbReference>
<dbReference type="GO" id="GO:0000976">
    <property type="term" value="F:transcription cis-regulatory region binding"/>
    <property type="evidence" value="ECO:0007669"/>
    <property type="project" value="UniProtKB-ARBA"/>
</dbReference>
<dbReference type="GO" id="GO:0005634">
    <property type="term" value="C:nucleus"/>
    <property type="evidence" value="ECO:0007669"/>
    <property type="project" value="UniProtKB-SubCell"/>
</dbReference>
<comment type="subcellular location">
    <subcellularLocation>
        <location evidence="1">Nucleus</location>
    </subcellularLocation>
</comment>
<evidence type="ECO:0000313" key="10">
    <source>
        <dbReference type="EMBL" id="WOH11451.1"/>
    </source>
</evidence>
<name>A0A175YAF3_DAUCS</name>
<dbReference type="EMBL" id="CP093350">
    <property type="protein sequence ID" value="WOH11451.1"/>
    <property type="molecule type" value="Genomic_DNA"/>
</dbReference>
<organism evidence="10 11">
    <name type="scientific">Daucus carota subsp. sativus</name>
    <name type="common">Carrot</name>
    <dbReference type="NCBI Taxonomy" id="79200"/>
    <lineage>
        <taxon>Eukaryota</taxon>
        <taxon>Viridiplantae</taxon>
        <taxon>Streptophyta</taxon>
        <taxon>Embryophyta</taxon>
        <taxon>Tracheophyta</taxon>
        <taxon>Spermatophyta</taxon>
        <taxon>Magnoliopsida</taxon>
        <taxon>eudicotyledons</taxon>
        <taxon>Gunneridae</taxon>
        <taxon>Pentapetalae</taxon>
        <taxon>asterids</taxon>
        <taxon>campanulids</taxon>
        <taxon>Apiales</taxon>
        <taxon>Apiaceae</taxon>
        <taxon>Apioideae</taxon>
        <taxon>Scandiceae</taxon>
        <taxon>Daucinae</taxon>
        <taxon>Daucus</taxon>
        <taxon>Daucus sect. Daucus</taxon>
    </lineage>
</organism>
<protein>
    <submittedName>
        <fullName evidence="10">Uncharacterized protein</fullName>
    </submittedName>
</protein>
<keyword evidence="7" id="KW-0804">Transcription</keyword>
<dbReference type="Pfam" id="PF00320">
    <property type="entry name" value="GATA"/>
    <property type="match status" value="1"/>
</dbReference>
<reference evidence="10" key="1">
    <citation type="journal article" date="2016" name="Nat. Genet.">
        <title>A high-quality carrot genome assembly provides new insights into carotenoid accumulation and asterid genome evolution.</title>
        <authorList>
            <person name="Iorizzo M."/>
            <person name="Ellison S."/>
            <person name="Senalik D."/>
            <person name="Zeng P."/>
            <person name="Satapoomin P."/>
            <person name="Huang J."/>
            <person name="Bowman M."/>
            <person name="Iovene M."/>
            <person name="Sanseverino W."/>
            <person name="Cavagnaro P."/>
            <person name="Yildiz M."/>
            <person name="Macko-Podgorni A."/>
            <person name="Moranska E."/>
            <person name="Grzebelus E."/>
            <person name="Grzebelus D."/>
            <person name="Ashrafi H."/>
            <person name="Zheng Z."/>
            <person name="Cheng S."/>
            <person name="Spooner D."/>
            <person name="Van Deynze A."/>
            <person name="Simon P."/>
        </authorList>
    </citation>
    <scope>NUCLEOTIDE SEQUENCE</scope>
    <source>
        <tissue evidence="10">Leaf</tissue>
    </source>
</reference>
<dbReference type="FunFam" id="3.30.50.10:FF:000055">
    <property type="entry name" value="GATA transcription factor 21"/>
    <property type="match status" value="1"/>
</dbReference>
<keyword evidence="3" id="KW-0863">Zinc-finger</keyword>
<evidence type="ECO:0000256" key="1">
    <source>
        <dbReference type="ARBA" id="ARBA00004123"/>
    </source>
</evidence>
<evidence type="ECO:0000256" key="2">
    <source>
        <dbReference type="ARBA" id="ARBA00022723"/>
    </source>
</evidence>
<dbReference type="PROSITE" id="PS50114">
    <property type="entry name" value="GATA_ZN_FINGER_2"/>
    <property type="match status" value="1"/>
</dbReference>
<dbReference type="OrthoDB" id="2162994at2759"/>
<evidence type="ECO:0000256" key="8">
    <source>
        <dbReference type="ARBA" id="ARBA00023242"/>
    </source>
</evidence>
<evidence type="ECO:0000313" key="11">
    <source>
        <dbReference type="Proteomes" id="UP000077755"/>
    </source>
</evidence>
<dbReference type="CDD" id="cd00202">
    <property type="entry name" value="ZnF_GATA"/>
    <property type="match status" value="1"/>
</dbReference>
<dbReference type="KEGG" id="dcr:108192533"/>
<dbReference type="InterPro" id="IPR000679">
    <property type="entry name" value="Znf_GATA"/>
</dbReference>
<dbReference type="SMART" id="SM00401">
    <property type="entry name" value="ZnF_GATA"/>
    <property type="match status" value="1"/>
</dbReference>
<dbReference type="GO" id="GO:0006355">
    <property type="term" value="P:regulation of DNA-templated transcription"/>
    <property type="evidence" value="ECO:0007669"/>
    <property type="project" value="InterPro"/>
</dbReference>
<evidence type="ECO:0000256" key="4">
    <source>
        <dbReference type="ARBA" id="ARBA00022833"/>
    </source>
</evidence>
<dbReference type="PANTHER" id="PTHR47255:SF4">
    <property type="entry name" value="GATA ZINC FINGER DOMAIN-CONTAINING PROTEIN 12"/>
    <property type="match status" value="1"/>
</dbReference>
<keyword evidence="5" id="KW-0805">Transcription regulation</keyword>
<reference evidence="10" key="2">
    <citation type="submission" date="2022-03" db="EMBL/GenBank/DDBJ databases">
        <title>Draft title - Genomic analysis of global carrot germplasm unveils the trajectory of domestication and the origin of high carotenoid orange carrot.</title>
        <authorList>
            <person name="Iorizzo M."/>
            <person name="Ellison S."/>
            <person name="Senalik D."/>
            <person name="Macko-Podgorni A."/>
            <person name="Grzebelus D."/>
            <person name="Bostan H."/>
            <person name="Rolling W."/>
            <person name="Curaba J."/>
            <person name="Simon P."/>
        </authorList>
    </citation>
    <scope>NUCLEOTIDE SEQUENCE</scope>
    <source>
        <tissue evidence="10">Leaf</tissue>
    </source>
</reference>
<dbReference type="PANTHER" id="PTHR47255">
    <property type="entry name" value="GATA TRANSCRIPTION FACTOR 22-RELATED"/>
    <property type="match status" value="1"/>
</dbReference>
<evidence type="ECO:0000256" key="3">
    <source>
        <dbReference type="ARBA" id="ARBA00022771"/>
    </source>
</evidence>
<dbReference type="OMA" id="LCFEDFF"/>
<keyword evidence="4" id="KW-0862">Zinc</keyword>
<keyword evidence="6" id="KW-0238">DNA-binding</keyword>
<dbReference type="Proteomes" id="UP000077755">
    <property type="component" value="Chromosome 8"/>
</dbReference>
<gene>
    <name evidence="10" type="ORF">DCAR_0830938</name>
</gene>
<keyword evidence="11" id="KW-1185">Reference proteome</keyword>
<keyword evidence="2" id="KW-0479">Metal-binding</keyword>
<dbReference type="InterPro" id="IPR013088">
    <property type="entry name" value="Znf_NHR/GATA"/>
</dbReference>
<dbReference type="SUPFAM" id="SSF57716">
    <property type="entry name" value="Glucocorticoid receptor-like (DNA-binding domain)"/>
    <property type="match status" value="1"/>
</dbReference>
<dbReference type="Gene3D" id="3.30.50.10">
    <property type="entry name" value="Erythroid Transcription Factor GATA-1, subunit A"/>
    <property type="match status" value="1"/>
</dbReference>
<proteinExistence type="inferred from homology"/>
<sequence>MTSTYQNYSAHYSPNLQERVLFGSPDRSPVLSTRDFFSSITDHGQDYCGSFYQDKVNDDFGSNGGSCEHVENERSNNGLKFSIWKKEDDHEKSNSTTKFQVKWISSEMRLMQKMKNTDPTNDENLPRISTTTTTSLKLEDQKQPCSDPMETDNTSNMTTSSNNMISNMNHPIRVCSDCNTTKTPLWRSGPQGPKSLCNACGIRQRKARRAMAAAAAANGTSTRAETKPPVLIKKSKTLQKDKTKKSSILKSASSSVVSKFKKQGKMAATSSHQDKNKLCLEDFLLSLSKNLAFYNVFPQDEKEAAILLMALSFGHAHG</sequence>
<evidence type="ECO:0000256" key="9">
    <source>
        <dbReference type="ARBA" id="ARBA00024019"/>
    </source>
</evidence>